<sequence>MVARIIDGAAIAREIREDLSARVEILKARTGRGPGLAVVLVGDDPASQVYVRNKQRACAQVGIKSIRHDLPASVTTAELLDLIVELNGRDDIHGILVQLPLPPQVDARQVLEAIELSKDVDGFHQYNIGGLVAGHPVFPPCTPHGVMEMLSHEGIEVAGQNAVVVGASAIVGKPLGLMLTRRDATVSICHALTRDLAQFTRLADLLVVAAGVPGLLTAEMVHDGAVVIDVGINRVSGTNRVVGDVDFEQVRHKASYITPVPGGVGPMTITMLLKHTLLSAERRQTALSGSSVLRPEARSA</sequence>
<dbReference type="GO" id="GO:0006164">
    <property type="term" value="P:purine nucleotide biosynthetic process"/>
    <property type="evidence" value="ECO:0007669"/>
    <property type="project" value="UniProtKB-KW"/>
</dbReference>
<feature type="binding site" evidence="12">
    <location>
        <position position="232"/>
    </location>
    <ligand>
        <name>NADP(+)</name>
        <dbReference type="ChEBI" id="CHEBI:58349"/>
    </ligand>
</feature>
<dbReference type="EMBL" id="JACBZR010000001">
    <property type="protein sequence ID" value="NYI77689.1"/>
    <property type="molecule type" value="Genomic_DNA"/>
</dbReference>
<dbReference type="EC" id="1.5.1.5" evidence="12"/>
<comment type="caution">
    <text evidence="12">Lacks conserved residue(s) required for the propagation of feature annotation.</text>
</comment>
<evidence type="ECO:0000256" key="7">
    <source>
        <dbReference type="ARBA" id="ARBA00022857"/>
    </source>
</evidence>
<keyword evidence="5 12" id="KW-0658">Purine biosynthesis</keyword>
<comment type="similarity">
    <text evidence="12">Belongs to the tetrahydrofolate dehydrogenase/cyclohydrolase family.</text>
</comment>
<dbReference type="UniPathway" id="UPA00193"/>
<dbReference type="RefSeq" id="WP_179658147.1">
    <property type="nucleotide sequence ID" value="NZ_JACBZR010000001.1"/>
</dbReference>
<dbReference type="GO" id="GO:0004477">
    <property type="term" value="F:methenyltetrahydrofolate cyclohydrolase activity"/>
    <property type="evidence" value="ECO:0007669"/>
    <property type="project" value="UniProtKB-UniRule"/>
</dbReference>
<protein>
    <recommendedName>
        <fullName evidence="12">Bifunctional protein FolD</fullName>
    </recommendedName>
    <domain>
        <recommendedName>
            <fullName evidence="12">Methylenetetrahydrofolate dehydrogenase</fullName>
            <ecNumber evidence="12">1.5.1.5</ecNumber>
        </recommendedName>
    </domain>
    <domain>
        <recommendedName>
            <fullName evidence="12">Methenyltetrahydrofolate cyclohydrolase</fullName>
            <ecNumber evidence="12">3.5.4.9</ecNumber>
        </recommendedName>
    </domain>
</protein>
<keyword evidence="8 12" id="KW-0560">Oxidoreductase</keyword>
<name>A0A7Z0IS50_9ACTN</name>
<proteinExistence type="inferred from homology"/>
<evidence type="ECO:0000259" key="13">
    <source>
        <dbReference type="Pfam" id="PF00763"/>
    </source>
</evidence>
<dbReference type="InterPro" id="IPR020630">
    <property type="entry name" value="THF_DH/CycHdrlase_cat_dom"/>
</dbReference>
<dbReference type="InterPro" id="IPR000672">
    <property type="entry name" value="THF_DH/CycHdrlase"/>
</dbReference>
<feature type="domain" description="Tetrahydrofolate dehydrogenase/cyclohydrolase catalytic" evidence="13">
    <location>
        <begin position="6"/>
        <end position="121"/>
    </location>
</feature>
<dbReference type="InterPro" id="IPR046346">
    <property type="entry name" value="Aminoacid_DH-like_N_sf"/>
</dbReference>
<reference evidence="15 16" key="1">
    <citation type="submission" date="2020-07" db="EMBL/GenBank/DDBJ databases">
        <title>Sequencing the genomes of 1000 actinobacteria strains.</title>
        <authorList>
            <person name="Klenk H.-P."/>
        </authorList>
    </citation>
    <scope>NUCLEOTIDE SEQUENCE [LARGE SCALE GENOMIC DNA]</scope>
    <source>
        <strain evidence="15 16">DSM 26487</strain>
    </source>
</reference>
<feature type="domain" description="Tetrahydrofolate dehydrogenase/cyclohydrolase NAD(P)-binding" evidence="14">
    <location>
        <begin position="140"/>
        <end position="283"/>
    </location>
</feature>
<comment type="caution">
    <text evidence="15">The sequence shown here is derived from an EMBL/GenBank/DDBJ whole genome shotgun (WGS) entry which is preliminary data.</text>
</comment>
<keyword evidence="9 12" id="KW-0368">Histidine biosynthesis</keyword>
<dbReference type="NCBIfam" id="NF008058">
    <property type="entry name" value="PRK10792.1"/>
    <property type="match status" value="1"/>
</dbReference>
<dbReference type="AlphaFoldDB" id="A0A7Z0IS50"/>
<feature type="binding site" evidence="12">
    <location>
        <begin position="166"/>
        <end position="168"/>
    </location>
    <ligand>
        <name>NADP(+)</name>
        <dbReference type="ChEBI" id="CHEBI:58349"/>
    </ligand>
</feature>
<dbReference type="CDD" id="cd01080">
    <property type="entry name" value="NAD_bind_m-THF_DH_Cyclohyd"/>
    <property type="match status" value="1"/>
</dbReference>
<evidence type="ECO:0000256" key="5">
    <source>
        <dbReference type="ARBA" id="ARBA00022755"/>
    </source>
</evidence>
<comment type="catalytic activity">
    <reaction evidence="12">
        <text>(6R)-5,10-methylene-5,6,7,8-tetrahydrofolate + NADP(+) = (6R)-5,10-methenyltetrahydrofolate + NADPH</text>
        <dbReference type="Rhea" id="RHEA:22812"/>
        <dbReference type="ChEBI" id="CHEBI:15636"/>
        <dbReference type="ChEBI" id="CHEBI:57455"/>
        <dbReference type="ChEBI" id="CHEBI:57783"/>
        <dbReference type="ChEBI" id="CHEBI:58349"/>
        <dbReference type="EC" id="1.5.1.5"/>
    </reaction>
</comment>
<accession>A0A7Z0IS50</accession>
<dbReference type="InterPro" id="IPR020631">
    <property type="entry name" value="THF_DH/CycHdrlase_NAD-bd_dom"/>
</dbReference>
<evidence type="ECO:0000313" key="15">
    <source>
        <dbReference type="EMBL" id="NYI77689.1"/>
    </source>
</evidence>
<dbReference type="Proteomes" id="UP000564496">
    <property type="component" value="Unassembled WGS sequence"/>
</dbReference>
<keyword evidence="3 12" id="KW-0554">One-carbon metabolism</keyword>
<evidence type="ECO:0000259" key="14">
    <source>
        <dbReference type="Pfam" id="PF02882"/>
    </source>
</evidence>
<keyword evidence="7 12" id="KW-0521">NADP</keyword>
<evidence type="ECO:0000256" key="3">
    <source>
        <dbReference type="ARBA" id="ARBA00022563"/>
    </source>
</evidence>
<dbReference type="FunFam" id="3.40.50.720:FF:000094">
    <property type="entry name" value="Bifunctional protein FolD"/>
    <property type="match status" value="1"/>
</dbReference>
<dbReference type="PROSITE" id="PS00767">
    <property type="entry name" value="THF_DHG_CYH_2"/>
    <property type="match status" value="1"/>
</dbReference>
<dbReference type="GO" id="GO:0004488">
    <property type="term" value="F:methylenetetrahydrofolate dehydrogenase (NADP+) activity"/>
    <property type="evidence" value="ECO:0007669"/>
    <property type="project" value="UniProtKB-UniRule"/>
</dbReference>
<dbReference type="FunFam" id="3.40.50.10860:FF:000005">
    <property type="entry name" value="C-1-tetrahydrofolate synthase, cytoplasmic, putative"/>
    <property type="match status" value="1"/>
</dbReference>
<keyword evidence="10 12" id="KW-0486">Methionine biosynthesis</keyword>
<organism evidence="15 16">
    <name type="scientific">Nocardioides panzhihuensis</name>
    <dbReference type="NCBI Taxonomy" id="860243"/>
    <lineage>
        <taxon>Bacteria</taxon>
        <taxon>Bacillati</taxon>
        <taxon>Actinomycetota</taxon>
        <taxon>Actinomycetes</taxon>
        <taxon>Propionibacteriales</taxon>
        <taxon>Nocardioidaceae</taxon>
        <taxon>Nocardioides</taxon>
    </lineage>
</organism>
<evidence type="ECO:0000256" key="9">
    <source>
        <dbReference type="ARBA" id="ARBA00023102"/>
    </source>
</evidence>
<dbReference type="InterPro" id="IPR036291">
    <property type="entry name" value="NAD(P)-bd_dom_sf"/>
</dbReference>
<dbReference type="NCBIfam" id="NF010783">
    <property type="entry name" value="PRK14186.1"/>
    <property type="match status" value="1"/>
</dbReference>
<dbReference type="Pfam" id="PF00763">
    <property type="entry name" value="THF_DHG_CYH"/>
    <property type="match status" value="1"/>
</dbReference>
<keyword evidence="4 12" id="KW-0028">Amino-acid biosynthesis</keyword>
<dbReference type="Gene3D" id="3.40.50.10860">
    <property type="entry name" value="Leucine Dehydrogenase, chain A, domain 1"/>
    <property type="match status" value="1"/>
</dbReference>
<evidence type="ECO:0000256" key="1">
    <source>
        <dbReference type="ARBA" id="ARBA00004777"/>
    </source>
</evidence>
<gene>
    <name evidence="12" type="primary">folD</name>
    <name evidence="15" type="ORF">BJ988_002337</name>
</gene>
<dbReference type="EC" id="3.5.4.9" evidence="12"/>
<evidence type="ECO:0000313" key="16">
    <source>
        <dbReference type="Proteomes" id="UP000564496"/>
    </source>
</evidence>
<evidence type="ECO:0000256" key="8">
    <source>
        <dbReference type="ARBA" id="ARBA00023002"/>
    </source>
</evidence>
<evidence type="ECO:0000256" key="10">
    <source>
        <dbReference type="ARBA" id="ARBA00023167"/>
    </source>
</evidence>
<evidence type="ECO:0000256" key="2">
    <source>
        <dbReference type="ARBA" id="ARBA00011738"/>
    </source>
</evidence>
<keyword evidence="6 12" id="KW-0378">Hydrolase</keyword>
<keyword evidence="16" id="KW-1185">Reference proteome</keyword>
<dbReference type="Gene3D" id="3.40.50.720">
    <property type="entry name" value="NAD(P)-binding Rossmann-like Domain"/>
    <property type="match status" value="1"/>
</dbReference>
<dbReference type="SUPFAM" id="SSF53223">
    <property type="entry name" value="Aminoacid dehydrogenase-like, N-terminal domain"/>
    <property type="match status" value="1"/>
</dbReference>
<dbReference type="PANTHER" id="PTHR48099:SF5">
    <property type="entry name" value="C-1-TETRAHYDROFOLATE SYNTHASE, CYTOPLASMIC"/>
    <property type="match status" value="1"/>
</dbReference>
<comment type="function">
    <text evidence="12">Catalyzes the oxidation of 5,10-methylenetetrahydrofolate to 5,10-methenyltetrahydrofolate and then the hydrolysis of 5,10-methenyltetrahydrofolate to 10-formyltetrahydrofolate.</text>
</comment>
<dbReference type="SUPFAM" id="SSF51735">
    <property type="entry name" value="NAD(P)-binding Rossmann-fold domains"/>
    <property type="match status" value="1"/>
</dbReference>
<comment type="pathway">
    <text evidence="1 12">One-carbon metabolism; tetrahydrofolate interconversion.</text>
</comment>
<comment type="subunit">
    <text evidence="2 12">Homodimer.</text>
</comment>
<dbReference type="PRINTS" id="PR00085">
    <property type="entry name" value="THFDHDRGNASE"/>
</dbReference>
<dbReference type="HAMAP" id="MF_01576">
    <property type="entry name" value="THF_DHG_CYH"/>
    <property type="match status" value="1"/>
</dbReference>
<evidence type="ECO:0000256" key="6">
    <source>
        <dbReference type="ARBA" id="ARBA00022801"/>
    </source>
</evidence>
<dbReference type="GO" id="GO:0009086">
    <property type="term" value="P:methionine biosynthetic process"/>
    <property type="evidence" value="ECO:0007669"/>
    <property type="project" value="UniProtKB-KW"/>
</dbReference>
<dbReference type="InterPro" id="IPR020867">
    <property type="entry name" value="THF_DH/CycHdrlase_CS"/>
</dbReference>
<keyword evidence="11 12" id="KW-0511">Multifunctional enzyme</keyword>
<evidence type="ECO:0000256" key="11">
    <source>
        <dbReference type="ARBA" id="ARBA00023268"/>
    </source>
</evidence>
<dbReference type="PANTHER" id="PTHR48099">
    <property type="entry name" value="C-1-TETRAHYDROFOLATE SYNTHASE, CYTOPLASMIC-RELATED"/>
    <property type="match status" value="1"/>
</dbReference>
<comment type="catalytic activity">
    <reaction evidence="12">
        <text>(6R)-5,10-methenyltetrahydrofolate + H2O = (6R)-10-formyltetrahydrofolate + H(+)</text>
        <dbReference type="Rhea" id="RHEA:23700"/>
        <dbReference type="ChEBI" id="CHEBI:15377"/>
        <dbReference type="ChEBI" id="CHEBI:15378"/>
        <dbReference type="ChEBI" id="CHEBI:57455"/>
        <dbReference type="ChEBI" id="CHEBI:195366"/>
        <dbReference type="EC" id="3.5.4.9"/>
    </reaction>
</comment>
<dbReference type="GO" id="GO:0035999">
    <property type="term" value="P:tetrahydrofolate interconversion"/>
    <property type="evidence" value="ECO:0007669"/>
    <property type="project" value="UniProtKB-UniRule"/>
</dbReference>
<evidence type="ECO:0000256" key="4">
    <source>
        <dbReference type="ARBA" id="ARBA00022605"/>
    </source>
</evidence>
<dbReference type="GO" id="GO:0000105">
    <property type="term" value="P:L-histidine biosynthetic process"/>
    <property type="evidence" value="ECO:0007669"/>
    <property type="project" value="UniProtKB-KW"/>
</dbReference>
<dbReference type="Pfam" id="PF02882">
    <property type="entry name" value="THF_DHG_CYH_C"/>
    <property type="match status" value="1"/>
</dbReference>
<dbReference type="GO" id="GO:0005829">
    <property type="term" value="C:cytosol"/>
    <property type="evidence" value="ECO:0007669"/>
    <property type="project" value="TreeGrafter"/>
</dbReference>
<evidence type="ECO:0000256" key="12">
    <source>
        <dbReference type="HAMAP-Rule" id="MF_01576"/>
    </source>
</evidence>